<dbReference type="Proteomes" id="UP001189429">
    <property type="component" value="Unassembled WGS sequence"/>
</dbReference>
<comment type="caution">
    <text evidence="1">The sequence shown here is derived from an EMBL/GenBank/DDBJ whole genome shotgun (WGS) entry which is preliminary data.</text>
</comment>
<dbReference type="Pfam" id="PF21292">
    <property type="entry name" value="EME1-MUS81_C"/>
    <property type="match status" value="1"/>
</dbReference>
<proteinExistence type="predicted"/>
<organism evidence="1 2">
    <name type="scientific">Prorocentrum cordatum</name>
    <dbReference type="NCBI Taxonomy" id="2364126"/>
    <lineage>
        <taxon>Eukaryota</taxon>
        <taxon>Sar</taxon>
        <taxon>Alveolata</taxon>
        <taxon>Dinophyceae</taxon>
        <taxon>Prorocentrales</taxon>
        <taxon>Prorocentraceae</taxon>
        <taxon>Prorocentrum</taxon>
    </lineage>
</organism>
<dbReference type="InterPro" id="IPR042530">
    <property type="entry name" value="EME1/EME2_C"/>
</dbReference>
<protein>
    <recommendedName>
        <fullName evidence="3">ERCC4 domain-containing protein</fullName>
    </recommendedName>
</protein>
<sequence length="266" mass="27919">MSLSLPRTPQGREKGCACSDSARHCSASPRWAYVECDFPYAAHRAAVAQGNCLEVTGTTLPLLLVFLEAPSAELLTSAAVGALSDWLAAHGPLQAARLLLLLYGTRPASLRPAVAAPLAASLVRRGAGAVELEGPGHAAEYAAQCAAAVSESRRRRVPSRFKVAGARCQTLPRDASARLRVTWVSQLMQIPGVSEEIAKVIAEHHPSPAAILGAVASAGASSGSAFLADLEYPIKGRSGTRKVGPVVSRRVFTMFSPEAEPEHLLL</sequence>
<evidence type="ECO:0008006" key="3">
    <source>
        <dbReference type="Google" id="ProtNLM"/>
    </source>
</evidence>
<keyword evidence="2" id="KW-1185">Reference proteome</keyword>
<dbReference type="EMBL" id="CAUYUJ010007779">
    <property type="protein sequence ID" value="CAK0821935.1"/>
    <property type="molecule type" value="Genomic_DNA"/>
</dbReference>
<accession>A0ABN9RRP6</accession>
<gene>
    <name evidence="1" type="ORF">PCOR1329_LOCUS23069</name>
</gene>
<evidence type="ECO:0000313" key="2">
    <source>
        <dbReference type="Proteomes" id="UP001189429"/>
    </source>
</evidence>
<evidence type="ECO:0000313" key="1">
    <source>
        <dbReference type="EMBL" id="CAK0821935.1"/>
    </source>
</evidence>
<name>A0ABN9RRP6_9DINO</name>
<dbReference type="Gene3D" id="1.10.150.670">
    <property type="entry name" value="Crossover junction endonuclease EME1, DNA-binding domain"/>
    <property type="match status" value="1"/>
</dbReference>
<reference evidence="1" key="1">
    <citation type="submission" date="2023-10" db="EMBL/GenBank/DDBJ databases">
        <authorList>
            <person name="Chen Y."/>
            <person name="Shah S."/>
            <person name="Dougan E. K."/>
            <person name="Thang M."/>
            <person name="Chan C."/>
        </authorList>
    </citation>
    <scope>NUCLEOTIDE SEQUENCE [LARGE SCALE GENOMIC DNA]</scope>
</reference>